<proteinExistence type="predicted"/>
<protein>
    <submittedName>
        <fullName evidence="1">Uncharacterized protein</fullName>
    </submittedName>
</protein>
<organism evidence="1 2">
    <name type="scientific">Dendrolimus kikuchii</name>
    <dbReference type="NCBI Taxonomy" id="765133"/>
    <lineage>
        <taxon>Eukaryota</taxon>
        <taxon>Metazoa</taxon>
        <taxon>Ecdysozoa</taxon>
        <taxon>Arthropoda</taxon>
        <taxon>Hexapoda</taxon>
        <taxon>Insecta</taxon>
        <taxon>Pterygota</taxon>
        <taxon>Neoptera</taxon>
        <taxon>Endopterygota</taxon>
        <taxon>Lepidoptera</taxon>
        <taxon>Glossata</taxon>
        <taxon>Ditrysia</taxon>
        <taxon>Bombycoidea</taxon>
        <taxon>Lasiocampidae</taxon>
        <taxon>Dendrolimus</taxon>
    </lineage>
</organism>
<gene>
    <name evidence="1" type="ORF">K1T71_004103</name>
</gene>
<evidence type="ECO:0000313" key="1">
    <source>
        <dbReference type="EMBL" id="KAJ0180699.1"/>
    </source>
</evidence>
<evidence type="ECO:0000313" key="2">
    <source>
        <dbReference type="Proteomes" id="UP000824533"/>
    </source>
</evidence>
<keyword evidence="2" id="KW-1185">Reference proteome</keyword>
<sequence length="346" mass="41266">MEVRIYKDFPYEIRDLEQNNKEKLLKSFNSTYDYIRIGPKGYVLFKKYETEAASIYNMKIRPTDVIVASYQRSGTTWLQELVWMVLNDVDFERSNAVPLVERYSFLDQFMYINDSANEYFLRSNGNTPEIRYMLDEFFNTPAHKKIENVPGPRFIKTHLPMSLMPRQALDIGKVVYVARDPRDVAVSSYFHAKLFNHTYDYKGDFKQFWNYFYNDLYTLTPFFEHVKEAWTLRSHPNMLFVFYEEMLKDLPATIKKVSNFFGKHLTEQQSSELCEHLRIENFKKNKSVNFETLKSLNILSPEESFIRKGKAGGWKDYFDEEMTKQAEEWIENNLKDTDLRFPNTNN</sequence>
<dbReference type="Proteomes" id="UP000824533">
    <property type="component" value="Linkage Group LG06"/>
</dbReference>
<dbReference type="EMBL" id="CM034392">
    <property type="protein sequence ID" value="KAJ0180699.1"/>
    <property type="molecule type" value="Genomic_DNA"/>
</dbReference>
<name>A0ACC1DAA2_9NEOP</name>
<accession>A0ACC1DAA2</accession>
<reference evidence="1 2" key="1">
    <citation type="journal article" date="2021" name="Front. Genet.">
        <title>Chromosome-Level Genome Assembly Reveals Significant Gene Expansion in the Toll and IMD Signaling Pathways of Dendrolimus kikuchii.</title>
        <authorList>
            <person name="Zhou J."/>
            <person name="Wu P."/>
            <person name="Xiong Z."/>
            <person name="Liu N."/>
            <person name="Zhao N."/>
            <person name="Ji M."/>
            <person name="Qiu Y."/>
            <person name="Yang B."/>
        </authorList>
    </citation>
    <scope>NUCLEOTIDE SEQUENCE [LARGE SCALE GENOMIC DNA]</scope>
    <source>
        <strain evidence="1">Ann1</strain>
    </source>
</reference>
<comment type="caution">
    <text evidence="1">The sequence shown here is derived from an EMBL/GenBank/DDBJ whole genome shotgun (WGS) entry which is preliminary data.</text>
</comment>